<dbReference type="EMBL" id="CP079105">
    <property type="protein sequence ID" value="QXQ13977.1"/>
    <property type="molecule type" value="Genomic_DNA"/>
</dbReference>
<feature type="transmembrane region" description="Helical" evidence="1">
    <location>
        <begin position="6"/>
        <end position="24"/>
    </location>
</feature>
<keyword evidence="1" id="KW-1133">Transmembrane helix</keyword>
<sequence length="121" mass="13117">MSVVIVVLLVVDLLLFVALLGFVARLRRRGRELTESVAELTAADPPLRINPVFAAGRNRLITIEVLNPVQLAAGQNRFAGLAGAVAPDLVQQIVYDQAAAIMRQQLAEQGVQADVRVHVDR</sequence>
<reference evidence="2" key="1">
    <citation type="submission" date="2021-07" db="EMBL/GenBank/DDBJ databases">
        <title>Candidatus Kaistella beijingensis sp. nov. isolated from a municipal wastewater treatment plant is involved in sludge foaming.</title>
        <authorList>
            <person name="Song Y."/>
            <person name="Liu S.-J."/>
        </authorList>
    </citation>
    <scope>NUCLEOTIDE SEQUENCE</scope>
    <source>
        <strain evidence="2">DSM 43998</strain>
    </source>
</reference>
<accession>A0ABX8S9X4</accession>
<keyword evidence="1" id="KW-0472">Membrane</keyword>
<evidence type="ECO:0000313" key="2">
    <source>
        <dbReference type="EMBL" id="QXQ13977.1"/>
    </source>
</evidence>
<protein>
    <submittedName>
        <fullName evidence="2">Uncharacterized protein</fullName>
    </submittedName>
</protein>
<name>A0ABX8S9X4_9ACTN</name>
<organism evidence="2 3">
    <name type="scientific">Skermania pinensis</name>
    <dbReference type="NCBI Taxonomy" id="39122"/>
    <lineage>
        <taxon>Bacteria</taxon>
        <taxon>Bacillati</taxon>
        <taxon>Actinomycetota</taxon>
        <taxon>Actinomycetes</taxon>
        <taxon>Mycobacteriales</taxon>
        <taxon>Gordoniaceae</taxon>
        <taxon>Skermania</taxon>
    </lineage>
</organism>
<evidence type="ECO:0000313" key="3">
    <source>
        <dbReference type="Proteomes" id="UP000887023"/>
    </source>
</evidence>
<evidence type="ECO:0000256" key="1">
    <source>
        <dbReference type="SAM" id="Phobius"/>
    </source>
</evidence>
<proteinExistence type="predicted"/>
<gene>
    <name evidence="2" type="ORF">KV203_00435</name>
</gene>
<keyword evidence="3" id="KW-1185">Reference proteome</keyword>
<dbReference type="Proteomes" id="UP000887023">
    <property type="component" value="Chromosome"/>
</dbReference>
<keyword evidence="1" id="KW-0812">Transmembrane</keyword>
<dbReference type="RefSeq" id="WP_066472020.1">
    <property type="nucleotide sequence ID" value="NZ_CBCRUZ010000006.1"/>
</dbReference>